<dbReference type="CDD" id="cd08544">
    <property type="entry name" value="Reeler"/>
    <property type="match status" value="1"/>
</dbReference>
<evidence type="ECO:0000256" key="11">
    <source>
        <dbReference type="SAM" id="Phobius"/>
    </source>
</evidence>
<keyword evidence="17" id="KW-1185">Reference proteome</keyword>
<comment type="cofactor">
    <cofactor evidence="1">
        <name>heme b</name>
        <dbReference type="ChEBI" id="CHEBI:60344"/>
    </cofactor>
</comment>
<dbReference type="Pfam" id="PF02014">
    <property type="entry name" value="Reeler"/>
    <property type="match status" value="1"/>
</dbReference>
<evidence type="ECO:0000256" key="12">
    <source>
        <dbReference type="SAM" id="SignalP"/>
    </source>
</evidence>
<accession>A0ABD2PE34</accession>
<dbReference type="InterPro" id="IPR006593">
    <property type="entry name" value="Cyt_b561/ferric_Rdtase_TM"/>
</dbReference>
<evidence type="ECO:0000256" key="3">
    <source>
        <dbReference type="ARBA" id="ARBA00009195"/>
    </source>
</evidence>
<evidence type="ECO:0000256" key="8">
    <source>
        <dbReference type="ARBA" id="ARBA00023004"/>
    </source>
</evidence>
<comment type="caution">
    <text evidence="16">The sequence shown here is derived from an EMBL/GenBank/DDBJ whole genome shotgun (WGS) entry which is preliminary data.</text>
</comment>
<keyword evidence="7 11" id="KW-1133">Transmembrane helix</keyword>
<evidence type="ECO:0000259" key="15">
    <source>
        <dbReference type="PROSITE" id="PS51019"/>
    </source>
</evidence>
<dbReference type="Proteomes" id="UP001516400">
    <property type="component" value="Unassembled WGS sequence"/>
</dbReference>
<dbReference type="EMBL" id="JABFTP020000185">
    <property type="protein sequence ID" value="KAL3289082.1"/>
    <property type="molecule type" value="Genomic_DNA"/>
</dbReference>
<dbReference type="InterPro" id="IPR005018">
    <property type="entry name" value="DOMON_domain"/>
</dbReference>
<evidence type="ECO:0000256" key="10">
    <source>
        <dbReference type="ARBA" id="ARBA00023180"/>
    </source>
</evidence>
<feature type="domain" description="Reelin" evidence="15">
    <location>
        <begin position="10"/>
        <end position="169"/>
    </location>
</feature>
<gene>
    <name evidence="16" type="ORF">HHI36_003524</name>
</gene>
<feature type="transmembrane region" description="Helical" evidence="11">
    <location>
        <begin position="579"/>
        <end position="602"/>
    </location>
</feature>
<keyword evidence="9 11" id="KW-0472">Membrane</keyword>
<dbReference type="GO" id="GO:0016020">
    <property type="term" value="C:membrane"/>
    <property type="evidence" value="ECO:0007669"/>
    <property type="project" value="UniProtKB-SubCell"/>
</dbReference>
<dbReference type="PROSITE" id="PS50939">
    <property type="entry name" value="CYTOCHROME_B561"/>
    <property type="match status" value="1"/>
</dbReference>
<feature type="transmembrane region" description="Helical" evidence="11">
    <location>
        <begin position="447"/>
        <end position="467"/>
    </location>
</feature>
<feature type="transmembrane region" description="Helical" evidence="11">
    <location>
        <begin position="515"/>
        <end position="537"/>
    </location>
</feature>
<dbReference type="SMART" id="SM00664">
    <property type="entry name" value="DoH"/>
    <property type="match status" value="1"/>
</dbReference>
<feature type="transmembrane region" description="Helical" evidence="11">
    <location>
        <begin position="479"/>
        <end position="503"/>
    </location>
</feature>
<reference evidence="16 17" key="1">
    <citation type="journal article" date="2021" name="BMC Biol.">
        <title>Horizontally acquired antibacterial genes associated with adaptive radiation of ladybird beetles.</title>
        <authorList>
            <person name="Li H.S."/>
            <person name="Tang X.F."/>
            <person name="Huang Y.H."/>
            <person name="Xu Z.Y."/>
            <person name="Chen M.L."/>
            <person name="Du X.Y."/>
            <person name="Qiu B.Y."/>
            <person name="Chen P.T."/>
            <person name="Zhang W."/>
            <person name="Slipinski A."/>
            <person name="Escalona H.E."/>
            <person name="Waterhouse R.M."/>
            <person name="Zwick A."/>
            <person name="Pang H."/>
        </authorList>
    </citation>
    <scope>NUCLEOTIDE SEQUENCE [LARGE SCALE GENOMIC DNA]</scope>
    <source>
        <strain evidence="16">SYSU2018</strain>
    </source>
</reference>
<dbReference type="Pfam" id="PF03351">
    <property type="entry name" value="DOMON"/>
    <property type="match status" value="1"/>
</dbReference>
<feature type="transmembrane region" description="Helical" evidence="11">
    <location>
        <begin position="376"/>
        <end position="396"/>
    </location>
</feature>
<feature type="domain" description="DOMON" evidence="13">
    <location>
        <begin position="215"/>
        <end position="333"/>
    </location>
</feature>
<comment type="similarity">
    <text evidence="3">Belongs to the FRRS1 family.</text>
</comment>
<evidence type="ECO:0000256" key="4">
    <source>
        <dbReference type="ARBA" id="ARBA00022448"/>
    </source>
</evidence>
<proteinExistence type="inferred from homology"/>
<dbReference type="SMART" id="SM00665">
    <property type="entry name" value="B561"/>
    <property type="match status" value="1"/>
</dbReference>
<dbReference type="PANTHER" id="PTHR45828:SF38">
    <property type="entry name" value="FERRIC-CHELATE REDUCTASE 1 HOMOLOG-RELATED"/>
    <property type="match status" value="1"/>
</dbReference>
<evidence type="ECO:0000256" key="5">
    <source>
        <dbReference type="ARBA" id="ARBA00022692"/>
    </source>
</evidence>
<dbReference type="InterPro" id="IPR002861">
    <property type="entry name" value="Reeler_dom"/>
</dbReference>
<dbReference type="PROSITE" id="PS51019">
    <property type="entry name" value="REELIN"/>
    <property type="match status" value="1"/>
</dbReference>
<evidence type="ECO:0000256" key="1">
    <source>
        <dbReference type="ARBA" id="ARBA00001970"/>
    </source>
</evidence>
<dbReference type="AlphaFoldDB" id="A0ABD2PE34"/>
<feature type="domain" description="Cytochrome b561" evidence="14">
    <location>
        <begin position="337"/>
        <end position="537"/>
    </location>
</feature>
<name>A0ABD2PE34_9CUCU</name>
<dbReference type="InterPro" id="IPR042307">
    <property type="entry name" value="Reeler_sf"/>
</dbReference>
<sequence>MLIWCLLALAGTSYALPQGAPEKVCDSMLPVHSGILPQGSASPYSITPRRFQGAIMVTLTSLLDTPFEGFMLQGRTPDGRPLGAFENVGEFAHTINCAQAGDTATHNSPNPKNVLEFKWLPPRNYEGPVIFNGTIAQDYSTFWVGVESGQVNVRRSLVDDPAPSLPSSPFSSTPPTFERPNYHEAAMDFDPFYTGCTSTKLCFGSPDGCVRTKSCQAAVAISVAGDKVDFELKATQNAAWVGVGLSDDEKMGDDSVIECAKNGNQLGAYLSWTEGKPNYGATRLKNQLGIRLMNQSIIDDTIYCRVRRDVMTAVNGKVFDLGRNKYHLLIASGSRVSPQGVGYHELSFLASGSKQALADVSEVKAASKSLIRLHGAFMLAAWIGAVSVGTLLARYFRQTWVGSSICGKDVWFAWHRMLMLVTCALTVAGFVLIWVELKGWSAEKNPHAILGTITTVLCILQPIGAFFRPHPGAAKRPLFNWLHWLGGNVAHILAIVTIFFAVRLGKAELPDFVDWILVGYVAFHVAIHLILSVAGCISERTADGRVSSFPMKDLSTGRNAAYMDRNVDAPYGGFRKAMLSIYVIVVGLITIALILITVLAPIKETWKAFWNKNS</sequence>
<dbReference type="Gene3D" id="2.60.40.4060">
    <property type="entry name" value="Reeler domain"/>
    <property type="match status" value="1"/>
</dbReference>
<evidence type="ECO:0000256" key="2">
    <source>
        <dbReference type="ARBA" id="ARBA00004141"/>
    </source>
</evidence>
<keyword evidence="4" id="KW-0813">Transport</keyword>
<organism evidence="16 17">
    <name type="scientific">Cryptolaemus montrouzieri</name>
    <dbReference type="NCBI Taxonomy" id="559131"/>
    <lineage>
        <taxon>Eukaryota</taxon>
        <taxon>Metazoa</taxon>
        <taxon>Ecdysozoa</taxon>
        <taxon>Arthropoda</taxon>
        <taxon>Hexapoda</taxon>
        <taxon>Insecta</taxon>
        <taxon>Pterygota</taxon>
        <taxon>Neoptera</taxon>
        <taxon>Endopterygota</taxon>
        <taxon>Coleoptera</taxon>
        <taxon>Polyphaga</taxon>
        <taxon>Cucujiformia</taxon>
        <taxon>Coccinelloidea</taxon>
        <taxon>Coccinellidae</taxon>
        <taxon>Scymninae</taxon>
        <taxon>Scymnini</taxon>
        <taxon>Cryptolaemus</taxon>
    </lineage>
</organism>
<dbReference type="Gene3D" id="1.20.120.1770">
    <property type="match status" value="1"/>
</dbReference>
<keyword evidence="5 11" id="KW-0812">Transmembrane</keyword>
<feature type="chain" id="PRO_5044811395" description="Ferric-chelate reductase 1" evidence="12">
    <location>
        <begin position="16"/>
        <end position="614"/>
    </location>
</feature>
<dbReference type="CDD" id="cd09628">
    <property type="entry name" value="DOMON_SDR_2_like"/>
    <property type="match status" value="1"/>
</dbReference>
<feature type="signal peptide" evidence="12">
    <location>
        <begin position="1"/>
        <end position="15"/>
    </location>
</feature>
<evidence type="ECO:0000259" key="14">
    <source>
        <dbReference type="PROSITE" id="PS50939"/>
    </source>
</evidence>
<keyword evidence="6" id="KW-0249">Electron transport</keyword>
<dbReference type="PANTHER" id="PTHR45828">
    <property type="entry name" value="CYTOCHROME B561/FERRIC REDUCTASE TRANSMEMBRANE"/>
    <property type="match status" value="1"/>
</dbReference>
<evidence type="ECO:0000313" key="16">
    <source>
        <dbReference type="EMBL" id="KAL3289082.1"/>
    </source>
</evidence>
<feature type="transmembrane region" description="Helical" evidence="11">
    <location>
        <begin position="417"/>
        <end position="435"/>
    </location>
</feature>
<dbReference type="CDD" id="cd08760">
    <property type="entry name" value="Cyt_b561_FRRS1_like"/>
    <property type="match status" value="1"/>
</dbReference>
<keyword evidence="12" id="KW-0732">Signal</keyword>
<evidence type="ECO:0000259" key="13">
    <source>
        <dbReference type="PROSITE" id="PS50836"/>
    </source>
</evidence>
<evidence type="ECO:0000256" key="6">
    <source>
        <dbReference type="ARBA" id="ARBA00022982"/>
    </source>
</evidence>
<comment type="subcellular location">
    <subcellularLocation>
        <location evidence="2">Membrane</location>
        <topology evidence="2">Multi-pass membrane protein</topology>
    </subcellularLocation>
</comment>
<evidence type="ECO:0000256" key="7">
    <source>
        <dbReference type="ARBA" id="ARBA00022989"/>
    </source>
</evidence>
<keyword evidence="10" id="KW-0325">Glycoprotein</keyword>
<dbReference type="InterPro" id="IPR051237">
    <property type="entry name" value="Ferric-chelate_Red/DefProt"/>
</dbReference>
<dbReference type="PROSITE" id="PS50836">
    <property type="entry name" value="DOMON"/>
    <property type="match status" value="1"/>
</dbReference>
<keyword evidence="8" id="KW-0408">Iron</keyword>
<evidence type="ECO:0000313" key="17">
    <source>
        <dbReference type="Proteomes" id="UP001516400"/>
    </source>
</evidence>
<evidence type="ECO:0000256" key="9">
    <source>
        <dbReference type="ARBA" id="ARBA00023136"/>
    </source>
</evidence>
<protein>
    <recommendedName>
        <fullName evidence="18">Ferric-chelate reductase 1</fullName>
    </recommendedName>
</protein>
<evidence type="ECO:0008006" key="18">
    <source>
        <dbReference type="Google" id="ProtNLM"/>
    </source>
</evidence>